<evidence type="ECO:0000256" key="6">
    <source>
        <dbReference type="SAM" id="Phobius"/>
    </source>
</evidence>
<evidence type="ECO:0000256" key="5">
    <source>
        <dbReference type="SAM" id="MobiDB-lite"/>
    </source>
</evidence>
<feature type="compositionally biased region" description="Polar residues" evidence="5">
    <location>
        <begin position="643"/>
        <end position="667"/>
    </location>
</feature>
<dbReference type="Pfam" id="PF00687">
    <property type="entry name" value="Ribosomal_L1"/>
    <property type="match status" value="1"/>
</dbReference>
<keyword evidence="8" id="KW-1185">Reference proteome</keyword>
<gene>
    <name evidence="7" type="ORF">BZG36_04461</name>
</gene>
<dbReference type="SUPFAM" id="SSF56808">
    <property type="entry name" value="Ribosomal protein L1"/>
    <property type="match status" value="1"/>
</dbReference>
<feature type="compositionally biased region" description="Basic and acidic residues" evidence="5">
    <location>
        <begin position="328"/>
        <end position="338"/>
    </location>
</feature>
<organism evidence="7 8">
    <name type="scientific">Bifiguratus adelaidae</name>
    <dbReference type="NCBI Taxonomy" id="1938954"/>
    <lineage>
        <taxon>Eukaryota</taxon>
        <taxon>Fungi</taxon>
        <taxon>Fungi incertae sedis</taxon>
        <taxon>Mucoromycota</taxon>
        <taxon>Mucoromycotina</taxon>
        <taxon>Endogonomycetes</taxon>
        <taxon>Endogonales</taxon>
        <taxon>Endogonales incertae sedis</taxon>
        <taxon>Bifiguratus</taxon>
    </lineage>
</organism>
<feature type="compositionally biased region" description="Acidic residues" evidence="5">
    <location>
        <begin position="159"/>
        <end position="172"/>
    </location>
</feature>
<dbReference type="Proteomes" id="UP000242875">
    <property type="component" value="Unassembled WGS sequence"/>
</dbReference>
<dbReference type="GO" id="GO:0003735">
    <property type="term" value="F:structural constituent of ribosome"/>
    <property type="evidence" value="ECO:0007669"/>
    <property type="project" value="TreeGrafter"/>
</dbReference>
<feature type="coiled-coil region" evidence="4">
    <location>
        <begin position="796"/>
        <end position="823"/>
    </location>
</feature>
<feature type="non-terminal residue" evidence="7">
    <location>
        <position position="1019"/>
    </location>
</feature>
<dbReference type="CDD" id="cd00403">
    <property type="entry name" value="Ribosomal_L1"/>
    <property type="match status" value="1"/>
</dbReference>
<dbReference type="AlphaFoldDB" id="A0A261XVN7"/>
<feature type="region of interest" description="Disordered" evidence="5">
    <location>
        <begin position="280"/>
        <end position="358"/>
    </location>
</feature>
<dbReference type="EMBL" id="MVBO01000152">
    <property type="protein sequence ID" value="OZJ02429.1"/>
    <property type="molecule type" value="Genomic_DNA"/>
</dbReference>
<evidence type="ECO:0000313" key="8">
    <source>
        <dbReference type="Proteomes" id="UP000242875"/>
    </source>
</evidence>
<dbReference type="PANTHER" id="PTHR36427">
    <property type="entry name" value="54S RIBOSOMAL PROTEIN L1, MITOCHONDRIAL"/>
    <property type="match status" value="1"/>
</dbReference>
<feature type="compositionally biased region" description="Polar residues" evidence="5">
    <location>
        <begin position="313"/>
        <end position="327"/>
    </location>
</feature>
<comment type="caution">
    <text evidence="7">The sequence shown here is derived from an EMBL/GenBank/DDBJ whole genome shotgun (WGS) entry which is preliminary data.</text>
</comment>
<comment type="similarity">
    <text evidence="1">Belongs to the universal ribosomal protein uL1 family.</text>
</comment>
<name>A0A261XVN7_9FUNG</name>
<proteinExistence type="inferred from homology"/>
<reference evidence="7 8" key="1">
    <citation type="journal article" date="2017" name="Mycologia">
        <title>Bifiguratus adelaidae, gen. et sp. nov., a new member of Mucoromycotina in endophytic and soil-dwelling habitats.</title>
        <authorList>
            <person name="Torres-Cruz T.J."/>
            <person name="Billingsley Tobias T.L."/>
            <person name="Almatruk M."/>
            <person name="Hesse C."/>
            <person name="Kuske C.R."/>
            <person name="Desiro A."/>
            <person name="Benucci G.M."/>
            <person name="Bonito G."/>
            <person name="Stajich J.E."/>
            <person name="Dunlap C."/>
            <person name="Arnold A.E."/>
            <person name="Porras-Alfaro A."/>
        </authorList>
    </citation>
    <scope>NUCLEOTIDE SEQUENCE [LARGE SCALE GENOMIC DNA]</scope>
    <source>
        <strain evidence="7 8">AZ0501</strain>
    </source>
</reference>
<feature type="region of interest" description="Disordered" evidence="5">
    <location>
        <begin position="208"/>
        <end position="241"/>
    </location>
</feature>
<feature type="region of interest" description="Disordered" evidence="5">
    <location>
        <begin position="137"/>
        <end position="173"/>
    </location>
</feature>
<feature type="compositionally biased region" description="Polar residues" evidence="5">
    <location>
        <begin position="70"/>
        <end position="86"/>
    </location>
</feature>
<keyword evidence="6" id="KW-0472">Membrane</keyword>
<evidence type="ECO:0000256" key="2">
    <source>
        <dbReference type="ARBA" id="ARBA00022980"/>
    </source>
</evidence>
<feature type="region of interest" description="Disordered" evidence="5">
    <location>
        <begin position="54"/>
        <end position="86"/>
    </location>
</feature>
<dbReference type="GO" id="GO:0005762">
    <property type="term" value="C:mitochondrial large ribosomal subunit"/>
    <property type="evidence" value="ECO:0007669"/>
    <property type="project" value="TreeGrafter"/>
</dbReference>
<feature type="region of interest" description="Disordered" evidence="5">
    <location>
        <begin position="705"/>
        <end position="728"/>
    </location>
</feature>
<dbReference type="Gene3D" id="3.30.190.20">
    <property type="match status" value="1"/>
</dbReference>
<dbReference type="InterPro" id="IPR016095">
    <property type="entry name" value="Ribosomal_uL1_3-a/b-sand"/>
</dbReference>
<keyword evidence="3" id="KW-0687">Ribonucleoprotein</keyword>
<evidence type="ECO:0000256" key="4">
    <source>
        <dbReference type="SAM" id="Coils"/>
    </source>
</evidence>
<evidence type="ECO:0000256" key="1">
    <source>
        <dbReference type="ARBA" id="ARBA00010531"/>
    </source>
</evidence>
<dbReference type="Gene3D" id="3.40.50.790">
    <property type="match status" value="1"/>
</dbReference>
<dbReference type="PANTHER" id="PTHR36427:SF3">
    <property type="entry name" value="LARGE RIBOSOMAL SUBUNIT PROTEIN UL1M"/>
    <property type="match status" value="1"/>
</dbReference>
<keyword evidence="2" id="KW-0689">Ribosomal protein</keyword>
<sequence length="1019" mass="112544">MDTFMKELHNLHEDDMETLRILAVLAVTIVFLIISPGHVLRCWKLANVESSQGKAENQGSPAAVHDSEEIAQTSDDQQGTPERQAGATSSLLYATLVATLPSFVTESNSSRHDASIPTELTAFEEAMGVDTDCQLADVEDEGDNDGAGGSAEKVKEMPEDVQDDEEKAEEDAVGTQAMVEQFDQSVHKVEEMAAEAFVTAKRRMSQIAESIFHPDSTGTTTEDSSEETRNSPEQRDEDPEDATDYHAMAEQLDKTIHAAANRVRRLSDDVTHLMAKGHIFPAGLGRGSGMEEEERKEPPDPSSSKALNDGDTLINNTSSSNRLTEASNKPEEAREHSKSTATVGLDGNDKEDQDEDPEHIQSLGIAKQESVKELNEAKVPYRALNIMDRDSNYQAHEENNTGKSQREQARLKELPTGAKIGKDDALFSGLDKEFSHLAETNNQSAASGDSNMDITEDLSREHAYPEETGFTEGAPPTLTVDKDIKTALPDDHNDKGIEQVDYTAMTESWAEATYAYVHENDDPEQLKQELRISQDSVENLKSALDILHNQQLESQEKLETLEYTNAAMFQELSEEKGAVRRLSQELESYRSQDELGSERGRADYSCVTTSSNPSPRTSTEIESRSRSSQRRSSSSASEDDKGQSPNATQRPSAEPNTLSNASSRDSQVRQLETYFTETDEREKKFFAEDKTLAITQHPQPVFGFIQPPDPDPYHSVSEEPDEDHSADGYRQHGAQDYIQCIRNLLKEQYNITLDVSVPDASATVEQLMTGEQAFLPELLRSLEQLDPPAKRRSQEITMLKATLSAKEAELAELEVKYKASEALLQIKYKQLTSVGLDIEQMRTSSPATVEAGRPMHQYEIHVQCKIEKSTPLIRGSVMLPKGLKDESKVLVFAEAKKAEEARQAGAAYVGGADLIDQVQKGQVVFDKCIATPEMLPQVAKIARVLGPKGLMPTTKKGTVTDDILSTVQKARGSFDFKGDKQGVVHTGVGCISFEDKDVEANIRTILDEIRNFGRQHALK</sequence>
<keyword evidence="6" id="KW-0812">Transmembrane</keyword>
<evidence type="ECO:0000313" key="7">
    <source>
        <dbReference type="EMBL" id="OZJ02429.1"/>
    </source>
</evidence>
<keyword evidence="6" id="KW-1133">Transmembrane helix</keyword>
<dbReference type="OrthoDB" id="1747252at2759"/>
<feature type="transmembrane region" description="Helical" evidence="6">
    <location>
        <begin position="21"/>
        <end position="40"/>
    </location>
</feature>
<evidence type="ECO:0008006" key="9">
    <source>
        <dbReference type="Google" id="ProtNLM"/>
    </source>
</evidence>
<keyword evidence="4" id="KW-0175">Coiled coil</keyword>
<evidence type="ECO:0000256" key="3">
    <source>
        <dbReference type="ARBA" id="ARBA00023274"/>
    </source>
</evidence>
<dbReference type="FunFam" id="3.40.50.790:FF:000001">
    <property type="entry name" value="50S ribosomal protein L1"/>
    <property type="match status" value="1"/>
</dbReference>
<protein>
    <recommendedName>
        <fullName evidence="9">Ribosomal protein</fullName>
    </recommendedName>
</protein>
<accession>A0A261XVN7</accession>
<feature type="region of interest" description="Disordered" evidence="5">
    <location>
        <begin position="589"/>
        <end position="667"/>
    </location>
</feature>
<dbReference type="InterPro" id="IPR023674">
    <property type="entry name" value="Ribosomal_uL1-like"/>
</dbReference>
<feature type="compositionally biased region" description="Basic and acidic residues" evidence="5">
    <location>
        <begin position="589"/>
        <end position="602"/>
    </location>
</feature>
<dbReference type="InterPro" id="IPR028364">
    <property type="entry name" value="Ribosomal_uL1/biogenesis"/>
</dbReference>
<feature type="compositionally biased region" description="Low complexity" evidence="5">
    <location>
        <begin position="608"/>
        <end position="618"/>
    </location>
</feature>